<dbReference type="Pfam" id="PF03334">
    <property type="entry name" value="PhaG_MnhG_YufB"/>
    <property type="match status" value="1"/>
</dbReference>
<dbReference type="PANTHER" id="PTHR34703:SF1">
    <property type="entry name" value="ANTIPORTER SUBUNIT MNHG2-RELATED"/>
    <property type="match status" value="1"/>
</dbReference>
<keyword evidence="4" id="KW-1185">Reference proteome</keyword>
<organism evidence="3 4">
    <name type="scientific">Leifsonia kafniensis</name>
    <dbReference type="NCBI Taxonomy" id="475957"/>
    <lineage>
        <taxon>Bacteria</taxon>
        <taxon>Bacillati</taxon>
        <taxon>Actinomycetota</taxon>
        <taxon>Actinomycetes</taxon>
        <taxon>Micrococcales</taxon>
        <taxon>Microbacteriaceae</taxon>
        <taxon>Leifsonia</taxon>
    </lineage>
</organism>
<dbReference type="Proteomes" id="UP001501803">
    <property type="component" value="Unassembled WGS sequence"/>
</dbReference>
<dbReference type="PANTHER" id="PTHR34703">
    <property type="entry name" value="ANTIPORTER SUBUNIT MNHG2-RELATED"/>
    <property type="match status" value="1"/>
</dbReference>
<dbReference type="RefSeq" id="WP_345061160.1">
    <property type="nucleotide sequence ID" value="NZ_BAABCN010000001.1"/>
</dbReference>
<comment type="caution">
    <text evidence="3">The sequence shown here is derived from an EMBL/GenBank/DDBJ whole genome shotgun (WGS) entry which is preliminary data.</text>
</comment>
<name>A0ABP7K067_9MICO</name>
<keyword evidence="2" id="KW-0472">Membrane</keyword>
<dbReference type="NCBIfam" id="NF009314">
    <property type="entry name" value="PRK12674.1-2"/>
    <property type="match status" value="1"/>
</dbReference>
<proteinExistence type="inferred from homology"/>
<keyword evidence="2" id="KW-1133">Transmembrane helix</keyword>
<dbReference type="NCBIfam" id="TIGR01300">
    <property type="entry name" value="CPA3_mnhG_phaG"/>
    <property type="match status" value="1"/>
</dbReference>
<feature type="transmembrane region" description="Helical" evidence="2">
    <location>
        <begin position="12"/>
        <end position="30"/>
    </location>
</feature>
<dbReference type="EMBL" id="BAABCN010000001">
    <property type="protein sequence ID" value="GAA3859886.1"/>
    <property type="molecule type" value="Genomic_DNA"/>
</dbReference>
<keyword evidence="2" id="KW-0812">Transmembrane</keyword>
<comment type="similarity">
    <text evidence="1">Belongs to the CPA3 antiporters (TC 2.A.63) subunit G family.</text>
</comment>
<dbReference type="InterPro" id="IPR005133">
    <property type="entry name" value="PhaG_MnhG_YufB"/>
</dbReference>
<evidence type="ECO:0000256" key="2">
    <source>
        <dbReference type="SAM" id="Phobius"/>
    </source>
</evidence>
<evidence type="ECO:0000313" key="3">
    <source>
        <dbReference type="EMBL" id="GAA3859886.1"/>
    </source>
</evidence>
<reference evidence="4" key="1">
    <citation type="journal article" date="2019" name="Int. J. Syst. Evol. Microbiol.">
        <title>The Global Catalogue of Microorganisms (GCM) 10K type strain sequencing project: providing services to taxonomists for standard genome sequencing and annotation.</title>
        <authorList>
            <consortium name="The Broad Institute Genomics Platform"/>
            <consortium name="The Broad Institute Genome Sequencing Center for Infectious Disease"/>
            <person name="Wu L."/>
            <person name="Ma J."/>
        </authorList>
    </citation>
    <scope>NUCLEOTIDE SEQUENCE [LARGE SCALE GENOMIC DNA]</scope>
    <source>
        <strain evidence="4">JCM 17021</strain>
    </source>
</reference>
<protein>
    <submittedName>
        <fullName evidence="3">Monovalent cation/H(+) antiporter subunit G</fullName>
    </submittedName>
</protein>
<evidence type="ECO:0000256" key="1">
    <source>
        <dbReference type="ARBA" id="ARBA00008404"/>
    </source>
</evidence>
<sequence length="116" mass="12218">MNDDTIRDVATAILVLLGALMCFAAGIGLLRFPDVLSRLHAATKPQIFGLMAITADVAINNFSVGTVTLVVAIVGFQALTAPMSAHLVARAAYDTQHLRTDLLIVDEMGPRRSAGG</sequence>
<accession>A0ABP7K067</accession>
<evidence type="ECO:0000313" key="4">
    <source>
        <dbReference type="Proteomes" id="UP001501803"/>
    </source>
</evidence>
<gene>
    <name evidence="3" type="primary">mnhG</name>
    <name evidence="3" type="ORF">GCM10022381_00670</name>
</gene>